<dbReference type="PANTHER" id="PTHR32322">
    <property type="entry name" value="INNER MEMBRANE TRANSPORTER"/>
    <property type="match status" value="1"/>
</dbReference>
<organism evidence="8 9">
    <name type="scientific">Dysgonomonas hofstadii</name>
    <dbReference type="NCBI Taxonomy" id="637886"/>
    <lineage>
        <taxon>Bacteria</taxon>
        <taxon>Pseudomonadati</taxon>
        <taxon>Bacteroidota</taxon>
        <taxon>Bacteroidia</taxon>
        <taxon>Bacteroidales</taxon>
        <taxon>Dysgonomonadaceae</taxon>
        <taxon>Dysgonomonas</taxon>
    </lineage>
</organism>
<evidence type="ECO:0000259" key="7">
    <source>
        <dbReference type="Pfam" id="PF00892"/>
    </source>
</evidence>
<feature type="transmembrane region" description="Helical" evidence="6">
    <location>
        <begin position="12"/>
        <end position="31"/>
    </location>
</feature>
<feature type="transmembrane region" description="Helical" evidence="6">
    <location>
        <begin position="281"/>
        <end position="297"/>
    </location>
</feature>
<feature type="transmembrane region" description="Helical" evidence="6">
    <location>
        <begin position="220"/>
        <end position="241"/>
    </location>
</feature>
<feature type="domain" description="EamA" evidence="7">
    <location>
        <begin position="158"/>
        <end position="295"/>
    </location>
</feature>
<dbReference type="Proteomes" id="UP000555103">
    <property type="component" value="Unassembled WGS sequence"/>
</dbReference>
<dbReference type="Pfam" id="PF00892">
    <property type="entry name" value="EamA"/>
    <property type="match status" value="2"/>
</dbReference>
<dbReference type="InterPro" id="IPR050638">
    <property type="entry name" value="AA-Vitamin_Transporters"/>
</dbReference>
<feature type="transmembrane region" description="Helical" evidence="6">
    <location>
        <begin position="43"/>
        <end position="60"/>
    </location>
</feature>
<dbReference type="GO" id="GO:0005886">
    <property type="term" value="C:plasma membrane"/>
    <property type="evidence" value="ECO:0007669"/>
    <property type="project" value="UniProtKB-SubCell"/>
</dbReference>
<dbReference type="RefSeq" id="WP_183306946.1">
    <property type="nucleotide sequence ID" value="NZ_JACIEP010000006.1"/>
</dbReference>
<evidence type="ECO:0000256" key="2">
    <source>
        <dbReference type="ARBA" id="ARBA00022475"/>
    </source>
</evidence>
<keyword evidence="3 6" id="KW-0812">Transmembrane</keyword>
<keyword evidence="5 6" id="KW-0472">Membrane</keyword>
<keyword evidence="4 6" id="KW-1133">Transmembrane helix</keyword>
<keyword evidence="2" id="KW-1003">Cell membrane</keyword>
<dbReference type="SUPFAM" id="SSF103481">
    <property type="entry name" value="Multidrug resistance efflux transporter EmrE"/>
    <property type="match status" value="2"/>
</dbReference>
<protein>
    <submittedName>
        <fullName evidence="8">Drug/metabolite transporter (DMT)-like permease</fullName>
    </submittedName>
</protein>
<evidence type="ECO:0000256" key="6">
    <source>
        <dbReference type="SAM" id="Phobius"/>
    </source>
</evidence>
<feature type="transmembrane region" description="Helical" evidence="6">
    <location>
        <begin position="131"/>
        <end position="150"/>
    </location>
</feature>
<comment type="caution">
    <text evidence="8">The sequence shown here is derived from an EMBL/GenBank/DDBJ whole genome shotgun (WGS) entry which is preliminary data.</text>
</comment>
<sequence>MMLSQKQQGHLLMLLVMTIFGLNIPINKYLYANELLSPMAMTLLRMGFAAIAFWIVSLFTKKEKVDKRDISILAIGGLSGMLINQSLFAIGLGQTSSVDASIITTSGPLFAMVLAAIILKEPITTKKVGGVLVGAAGAIFLVYSSTQVVVPGQGSAIIGDISVLTAQLFYAFYLVITRPLATKYSPITMMKWMFLFAALIDLPIGFKYVAEAPLFTQPDIMPYMLLSFTLVGATFITYMLIPLAQRRIRPTTISMYNNMQPLIASGVAISMGMDRFTIEKLIAGILIFAGVYLVTVSKSRADLEAEGVKEGK</sequence>
<feature type="transmembrane region" description="Helical" evidence="6">
    <location>
        <begin position="156"/>
        <end position="176"/>
    </location>
</feature>
<dbReference type="AlphaFoldDB" id="A0A840CPK8"/>
<dbReference type="InterPro" id="IPR000620">
    <property type="entry name" value="EamA_dom"/>
</dbReference>
<evidence type="ECO:0000256" key="3">
    <source>
        <dbReference type="ARBA" id="ARBA00022692"/>
    </source>
</evidence>
<dbReference type="EMBL" id="JACIEP010000006">
    <property type="protein sequence ID" value="MBB4036028.1"/>
    <property type="molecule type" value="Genomic_DNA"/>
</dbReference>
<feature type="transmembrane region" description="Helical" evidence="6">
    <location>
        <begin position="100"/>
        <end position="119"/>
    </location>
</feature>
<reference evidence="8 9" key="1">
    <citation type="submission" date="2020-08" db="EMBL/GenBank/DDBJ databases">
        <title>Genomic Encyclopedia of Type Strains, Phase IV (KMG-IV): sequencing the most valuable type-strain genomes for metagenomic binning, comparative biology and taxonomic classification.</title>
        <authorList>
            <person name="Goeker M."/>
        </authorList>
    </citation>
    <scope>NUCLEOTIDE SEQUENCE [LARGE SCALE GENOMIC DNA]</scope>
    <source>
        <strain evidence="8 9">DSM 104969</strain>
    </source>
</reference>
<dbReference type="PANTHER" id="PTHR32322:SF18">
    <property type="entry name" value="S-ADENOSYLMETHIONINE_S-ADENOSYLHOMOCYSTEINE TRANSPORTER"/>
    <property type="match status" value="1"/>
</dbReference>
<accession>A0A840CPK8</accession>
<feature type="transmembrane region" description="Helical" evidence="6">
    <location>
        <begin position="72"/>
        <end position="94"/>
    </location>
</feature>
<dbReference type="InterPro" id="IPR037185">
    <property type="entry name" value="EmrE-like"/>
</dbReference>
<evidence type="ECO:0000313" key="8">
    <source>
        <dbReference type="EMBL" id="MBB4036028.1"/>
    </source>
</evidence>
<gene>
    <name evidence="8" type="ORF">GGR21_001929</name>
</gene>
<evidence type="ECO:0000256" key="1">
    <source>
        <dbReference type="ARBA" id="ARBA00004651"/>
    </source>
</evidence>
<keyword evidence="9" id="KW-1185">Reference proteome</keyword>
<evidence type="ECO:0000256" key="4">
    <source>
        <dbReference type="ARBA" id="ARBA00022989"/>
    </source>
</evidence>
<feature type="transmembrane region" description="Helical" evidence="6">
    <location>
        <begin position="188"/>
        <end position="208"/>
    </location>
</feature>
<comment type="subcellular location">
    <subcellularLocation>
        <location evidence="1">Cell membrane</location>
        <topology evidence="1">Multi-pass membrane protein</topology>
    </subcellularLocation>
</comment>
<evidence type="ECO:0000313" key="9">
    <source>
        <dbReference type="Proteomes" id="UP000555103"/>
    </source>
</evidence>
<evidence type="ECO:0000256" key="5">
    <source>
        <dbReference type="ARBA" id="ARBA00023136"/>
    </source>
</evidence>
<feature type="domain" description="EamA" evidence="7">
    <location>
        <begin position="9"/>
        <end position="142"/>
    </location>
</feature>
<proteinExistence type="predicted"/>
<name>A0A840CPK8_9BACT</name>